<dbReference type="InterPro" id="IPR036425">
    <property type="entry name" value="MoaB/Mog-like_dom_sf"/>
</dbReference>
<dbReference type="Gene3D" id="3.40.980.10">
    <property type="entry name" value="MoaB/Mog-like domain"/>
    <property type="match status" value="1"/>
</dbReference>
<keyword evidence="3" id="KW-0808">Transferase</keyword>
<dbReference type="CDD" id="cd03522">
    <property type="entry name" value="MoeA_like"/>
    <property type="match status" value="1"/>
</dbReference>
<dbReference type="InterPro" id="IPR029044">
    <property type="entry name" value="Nucleotide-diphossugar_trans"/>
</dbReference>
<sequence length="549" mass="58306">MDFCKVNSRDAAGSLLAHSIRFDKSNFKKGRKLSEGDVTALLAAGIEEVTVARMARGDLHEDEAAAMVAAAIRGANLNQTAAFTGRCNLIAQARGLAVIDRGRLDAFNLTDECITIATVPPYGLVEPRQMVATVKMIPFAANGKIIDQAMQTLGNEPLISVAPLRARQIGLVQTELSGMKVSLLDKTVAALNQRLAHLDCPPAKERRCAHDPSAISSALEELQAEGCELLLVSGASAIVDRRDVVPQGIAQAGGTVLHFGMPVDPGNLLLLAEWDGLPVLGLPGCARSPKVNGFDWVLERLLCDLPVGSRDIMQMGAGGLLMEIAQRPLPRSFAVEGTPDPEHEGRALAPRAPKIAALLLAAGQSRRMGHANKLLADVNGKPLVRHAVEALKAAQISDLVVVTGHQAQEVTSALADMELVFAHNPDYASGLASSLKRGLASLPGQPDGVIIMLGDMPRISTAVINSIIAGFNPVEGRSICLPTWQGKRGNPVLISRQFFAELQTLHGDVGARHLLSDYPELVAEIAIDDRSILEDIDTPEALAALRTDS</sequence>
<keyword evidence="3" id="KW-0548">Nucleotidyltransferase</keyword>
<gene>
    <name evidence="3" type="ORF">FHR98_001755</name>
</gene>
<dbReference type="PIRSF" id="PIRSF036626">
    <property type="entry name" value="MPTBd_MobAlike"/>
    <property type="match status" value="1"/>
</dbReference>
<dbReference type="PANTHER" id="PTHR43777">
    <property type="entry name" value="MOLYBDENUM COFACTOR CYTIDYLYLTRANSFERASE"/>
    <property type="match status" value="1"/>
</dbReference>
<keyword evidence="4" id="KW-1185">Reference proteome</keyword>
<proteinExistence type="predicted"/>
<dbReference type="InterPro" id="IPR012184">
    <property type="entry name" value="Bifunc_Mopterin-bd"/>
</dbReference>
<dbReference type="InterPro" id="IPR001453">
    <property type="entry name" value="MoaB/Mog_dom"/>
</dbReference>
<evidence type="ECO:0000313" key="3">
    <source>
        <dbReference type="EMBL" id="MBB3065468.1"/>
    </source>
</evidence>
<reference evidence="3 4" key="1">
    <citation type="submission" date="2020-08" db="EMBL/GenBank/DDBJ databases">
        <title>Genomic Encyclopedia of Type Strains, Phase III (KMG-III): the genomes of soil and plant-associated and newly described type strains.</title>
        <authorList>
            <person name="Whitman W."/>
        </authorList>
    </citation>
    <scope>NUCLEOTIDE SEQUENCE [LARGE SCALE GENOMIC DNA]</scope>
    <source>
        <strain evidence="3 4">CECT 8803</strain>
    </source>
</reference>
<evidence type="ECO:0000256" key="1">
    <source>
        <dbReference type="ARBA" id="ARBA00022842"/>
    </source>
</evidence>
<comment type="caution">
    <text evidence="3">The sequence shown here is derived from an EMBL/GenBank/DDBJ whole genome shotgun (WGS) entry which is preliminary data.</text>
</comment>
<protein>
    <submittedName>
        <fullName evidence="3">Molybdenum cofactor cytidylyltransferase</fullName>
        <ecNumber evidence="3">2.7.7.76</ecNumber>
    </submittedName>
</protein>
<dbReference type="Proteomes" id="UP000581135">
    <property type="component" value="Unassembled WGS sequence"/>
</dbReference>
<feature type="domain" description="MoaB/Mog" evidence="2">
    <location>
        <begin position="170"/>
        <end position="303"/>
    </location>
</feature>
<evidence type="ECO:0000259" key="2">
    <source>
        <dbReference type="SMART" id="SM00852"/>
    </source>
</evidence>
<accession>A0A839ST24</accession>
<dbReference type="RefSeq" id="WP_183416295.1">
    <property type="nucleotide sequence ID" value="NZ_JACHXA010000004.1"/>
</dbReference>
<dbReference type="Gene3D" id="3.90.550.10">
    <property type="entry name" value="Spore Coat Polysaccharide Biosynthesis Protein SpsA, Chain A"/>
    <property type="match status" value="1"/>
</dbReference>
<dbReference type="EC" id="2.7.7.76" evidence="3"/>
<dbReference type="AlphaFoldDB" id="A0A839ST24"/>
<dbReference type="SUPFAM" id="SSF53448">
    <property type="entry name" value="Nucleotide-diphospho-sugar transferases"/>
    <property type="match status" value="1"/>
</dbReference>
<dbReference type="CDD" id="cd04182">
    <property type="entry name" value="GT_2_like_f"/>
    <property type="match status" value="1"/>
</dbReference>
<organism evidence="3 4">
    <name type="scientific">Limibacillus halophilus</name>
    <dbReference type="NCBI Taxonomy" id="1579333"/>
    <lineage>
        <taxon>Bacteria</taxon>
        <taxon>Pseudomonadati</taxon>
        <taxon>Pseudomonadota</taxon>
        <taxon>Alphaproteobacteria</taxon>
        <taxon>Rhodospirillales</taxon>
        <taxon>Rhodovibrionaceae</taxon>
        <taxon>Limibacillus</taxon>
    </lineage>
</organism>
<name>A0A839ST24_9PROT</name>
<dbReference type="PANTHER" id="PTHR43777:SF1">
    <property type="entry name" value="MOLYBDENUM COFACTOR CYTIDYLYLTRANSFERASE"/>
    <property type="match status" value="1"/>
</dbReference>
<keyword evidence="1" id="KW-0460">Magnesium</keyword>
<dbReference type="SMART" id="SM00852">
    <property type="entry name" value="MoCF_biosynth"/>
    <property type="match status" value="1"/>
</dbReference>
<dbReference type="SUPFAM" id="SSF53218">
    <property type="entry name" value="Molybdenum cofactor biosynthesis proteins"/>
    <property type="match status" value="1"/>
</dbReference>
<dbReference type="EMBL" id="JACHXA010000004">
    <property type="protein sequence ID" value="MBB3065468.1"/>
    <property type="molecule type" value="Genomic_DNA"/>
</dbReference>
<dbReference type="Pfam" id="PF12804">
    <property type="entry name" value="NTP_transf_3"/>
    <property type="match status" value="1"/>
</dbReference>
<dbReference type="InterPro" id="IPR025877">
    <property type="entry name" value="MobA-like_NTP_Trfase"/>
</dbReference>
<dbReference type="GO" id="GO:0061602">
    <property type="term" value="F:molybdenum cofactor cytidylyltransferase activity"/>
    <property type="evidence" value="ECO:0007669"/>
    <property type="project" value="UniProtKB-EC"/>
</dbReference>
<evidence type="ECO:0000313" key="4">
    <source>
        <dbReference type="Proteomes" id="UP000581135"/>
    </source>
</evidence>